<sequence length="119" mass="13695">MARRKCQLRLASCKRQKGLVFGVGLEISIQLGHEENRSRSVRLPTLVRKLLVDDVGTLGEHYSASLNDFGEYCHVGYKTDRRLKSDGAWDTYTKEWLSRYSKLVNDFHKPLKFSCSSKI</sequence>
<dbReference type="Proteomes" id="UP000324767">
    <property type="component" value="Unassembled WGS sequence"/>
</dbReference>
<comment type="caution">
    <text evidence="1">The sequence shown here is derived from an EMBL/GenBank/DDBJ whole genome shotgun (WGS) entry which is preliminary data.</text>
</comment>
<name>A0A5M8PVM5_9LECA</name>
<protein>
    <submittedName>
        <fullName evidence="1">Uncharacterized protein</fullName>
    </submittedName>
</protein>
<evidence type="ECO:0000313" key="1">
    <source>
        <dbReference type="EMBL" id="KAA6413667.1"/>
    </source>
</evidence>
<proteinExistence type="predicted"/>
<gene>
    <name evidence="1" type="ORF">FRX48_02028</name>
</gene>
<accession>A0A5M8PVM5</accession>
<dbReference type="AlphaFoldDB" id="A0A5M8PVM5"/>
<organism evidence="1 2">
    <name type="scientific">Lasallia pustulata</name>
    <dbReference type="NCBI Taxonomy" id="136370"/>
    <lineage>
        <taxon>Eukaryota</taxon>
        <taxon>Fungi</taxon>
        <taxon>Dikarya</taxon>
        <taxon>Ascomycota</taxon>
        <taxon>Pezizomycotina</taxon>
        <taxon>Lecanoromycetes</taxon>
        <taxon>OSLEUM clade</taxon>
        <taxon>Umbilicariomycetidae</taxon>
        <taxon>Umbilicariales</taxon>
        <taxon>Umbilicariaceae</taxon>
        <taxon>Lasallia</taxon>
    </lineage>
</organism>
<reference evidence="1 2" key="1">
    <citation type="submission" date="2019-09" db="EMBL/GenBank/DDBJ databases">
        <title>The hologenome of the rock-dwelling lichen Lasallia pustulata.</title>
        <authorList>
            <person name="Greshake Tzovaras B."/>
            <person name="Segers F."/>
            <person name="Bicker A."/>
            <person name="Dal Grande F."/>
            <person name="Otte J."/>
            <person name="Hankeln T."/>
            <person name="Schmitt I."/>
            <person name="Ebersberger I."/>
        </authorList>
    </citation>
    <scope>NUCLEOTIDE SEQUENCE [LARGE SCALE GENOMIC DNA]</scope>
    <source>
        <strain evidence="1">A1-1</strain>
    </source>
</reference>
<evidence type="ECO:0000313" key="2">
    <source>
        <dbReference type="Proteomes" id="UP000324767"/>
    </source>
</evidence>
<dbReference type="EMBL" id="VXIT01000003">
    <property type="protein sequence ID" value="KAA6413667.1"/>
    <property type="molecule type" value="Genomic_DNA"/>
</dbReference>